<evidence type="ECO:0000313" key="2">
    <source>
        <dbReference type="EMBL" id="ADM27742.1"/>
    </source>
</evidence>
<keyword evidence="3" id="KW-1185">Reference proteome</keyword>
<feature type="transmembrane region" description="Helical" evidence="1">
    <location>
        <begin position="5"/>
        <end position="22"/>
    </location>
</feature>
<feature type="transmembrane region" description="Helical" evidence="1">
    <location>
        <begin position="112"/>
        <end position="136"/>
    </location>
</feature>
<dbReference type="HOGENOM" id="CLU_1745535_0_0_2"/>
<feature type="transmembrane region" description="Helical" evidence="1">
    <location>
        <begin position="83"/>
        <end position="106"/>
    </location>
</feature>
<gene>
    <name evidence="2" type="ordered locus">Igag_0926</name>
</gene>
<feature type="transmembrane region" description="Helical" evidence="1">
    <location>
        <begin position="42"/>
        <end position="62"/>
    </location>
</feature>
<reference evidence="2 3" key="1">
    <citation type="journal article" date="2010" name="Stand. Genomic Sci.">
        <title>Complete genome sequence of Ignisphaera aggregans type strain (AQ1.S1).</title>
        <authorList>
            <person name="Goker M."/>
            <person name="Held B."/>
            <person name="Lapidus A."/>
            <person name="Nolan M."/>
            <person name="Spring S."/>
            <person name="Yasawong M."/>
            <person name="Lucas S."/>
            <person name="Glavina Del Rio T."/>
            <person name="Tice H."/>
            <person name="Cheng J.F."/>
            <person name="Goodwin L."/>
            <person name="Tapia R."/>
            <person name="Pitluck S."/>
            <person name="Liolios K."/>
            <person name="Ivanova N."/>
            <person name="Mavromatis K."/>
            <person name="Mikhailova N."/>
            <person name="Pati A."/>
            <person name="Chen A."/>
            <person name="Palaniappan K."/>
            <person name="Brambilla E."/>
            <person name="Land M."/>
            <person name="Hauser L."/>
            <person name="Chang Y.J."/>
            <person name="Jeffries C.D."/>
            <person name="Brettin T."/>
            <person name="Detter J.C."/>
            <person name="Han C."/>
            <person name="Rohde M."/>
            <person name="Sikorski J."/>
            <person name="Woyke T."/>
            <person name="Bristow J."/>
            <person name="Eisen J.A."/>
            <person name="Markowitz V."/>
            <person name="Hugenholtz P."/>
            <person name="Kyrpides N.C."/>
            <person name="Klenk H.P."/>
        </authorList>
    </citation>
    <scope>NUCLEOTIDE SEQUENCE [LARGE SCALE GENOMIC DNA]</scope>
    <source>
        <strain evidence="3">DSM 17230 / JCM 13409 / AQ1.S1</strain>
    </source>
</reference>
<sequence length="149" mass="17196">MRVPLIIWVAIIVFLLVLTPFINYKKTYPANKIFFIYPLEDIILPVIIALSFSLIAFLYLGILSTKEIDKHSDKVDIRLIKEYITGCHLASALSIIEILLLILFYIFSEWDILGAVAIALLFTIILIEFLTILMLWKIRIQTIANQIEK</sequence>
<proteinExistence type="predicted"/>
<keyword evidence="1" id="KW-0472">Membrane</keyword>
<evidence type="ECO:0008006" key="4">
    <source>
        <dbReference type="Google" id="ProtNLM"/>
    </source>
</evidence>
<keyword evidence="1" id="KW-1133">Transmembrane helix</keyword>
<accession>E0STX6</accession>
<organism evidence="2 3">
    <name type="scientific">Ignisphaera aggregans (strain DSM 17230 / JCM 13409 / AQ1.S1)</name>
    <dbReference type="NCBI Taxonomy" id="583356"/>
    <lineage>
        <taxon>Archaea</taxon>
        <taxon>Thermoproteota</taxon>
        <taxon>Thermoprotei</taxon>
        <taxon>Desulfurococcales</taxon>
        <taxon>Desulfurococcaceae</taxon>
        <taxon>Ignisphaera</taxon>
    </lineage>
</organism>
<dbReference type="KEGG" id="iag:Igag_0926"/>
<evidence type="ECO:0000256" key="1">
    <source>
        <dbReference type="SAM" id="Phobius"/>
    </source>
</evidence>
<name>E0STX6_IGNAA</name>
<evidence type="ECO:0000313" key="3">
    <source>
        <dbReference type="Proteomes" id="UP000001304"/>
    </source>
</evidence>
<protein>
    <recommendedName>
        <fullName evidence="4">DUF2975 domain-containing protein</fullName>
    </recommendedName>
</protein>
<dbReference type="Proteomes" id="UP000001304">
    <property type="component" value="Chromosome"/>
</dbReference>
<keyword evidence="1" id="KW-0812">Transmembrane</keyword>
<dbReference type="AlphaFoldDB" id="E0STX6"/>
<dbReference type="EMBL" id="CP002098">
    <property type="protein sequence ID" value="ADM27742.1"/>
    <property type="molecule type" value="Genomic_DNA"/>
</dbReference>
<dbReference type="BioCyc" id="IAGG583356:GHAH-909-MONOMER"/>